<reference evidence="2" key="1">
    <citation type="submission" date="2021-06" db="EMBL/GenBank/DDBJ databases">
        <title>Comparative genomics, transcriptomics and evolutionary studies reveal genomic signatures of adaptation to plant cell wall in hemibiotrophic fungi.</title>
        <authorList>
            <consortium name="DOE Joint Genome Institute"/>
            <person name="Baroncelli R."/>
            <person name="Diaz J.F."/>
            <person name="Benocci T."/>
            <person name="Peng M."/>
            <person name="Battaglia E."/>
            <person name="Haridas S."/>
            <person name="Andreopoulos W."/>
            <person name="Labutti K."/>
            <person name="Pangilinan J."/>
            <person name="Floch G.L."/>
            <person name="Makela M.R."/>
            <person name="Henrissat B."/>
            <person name="Grigoriev I.V."/>
            <person name="Crouch J.A."/>
            <person name="De Vries R.P."/>
            <person name="Sukno S.A."/>
            <person name="Thon M.R."/>
        </authorList>
    </citation>
    <scope>NUCLEOTIDE SEQUENCE</scope>
    <source>
        <strain evidence="2">MAFF235873</strain>
    </source>
</reference>
<protein>
    <recommendedName>
        <fullName evidence="1">DUF6604 domain-containing protein</fullName>
    </recommendedName>
</protein>
<evidence type="ECO:0000313" key="3">
    <source>
        <dbReference type="Proteomes" id="UP001232148"/>
    </source>
</evidence>
<evidence type="ECO:0000313" key="2">
    <source>
        <dbReference type="EMBL" id="KAK2026907.1"/>
    </source>
</evidence>
<keyword evidence="3" id="KW-1185">Reference proteome</keyword>
<feature type="domain" description="DUF6604" evidence="1">
    <location>
        <begin position="3"/>
        <end position="79"/>
    </location>
</feature>
<dbReference type="AlphaFoldDB" id="A0AAD9LZQ4"/>
<gene>
    <name evidence="2" type="ORF">LX32DRAFT_593792</name>
</gene>
<dbReference type="InterPro" id="IPR046539">
    <property type="entry name" value="DUF6604"/>
</dbReference>
<organism evidence="2 3">
    <name type="scientific">Colletotrichum zoysiae</name>
    <dbReference type="NCBI Taxonomy" id="1216348"/>
    <lineage>
        <taxon>Eukaryota</taxon>
        <taxon>Fungi</taxon>
        <taxon>Dikarya</taxon>
        <taxon>Ascomycota</taxon>
        <taxon>Pezizomycotina</taxon>
        <taxon>Sordariomycetes</taxon>
        <taxon>Hypocreomycetidae</taxon>
        <taxon>Glomerellales</taxon>
        <taxon>Glomerellaceae</taxon>
        <taxon>Colletotrichum</taxon>
        <taxon>Colletotrichum graminicola species complex</taxon>
    </lineage>
</organism>
<dbReference type="Pfam" id="PF20253">
    <property type="entry name" value="DUF6604"/>
    <property type="match status" value="1"/>
</dbReference>
<comment type="caution">
    <text evidence="2">The sequence shown here is derived from an EMBL/GenBank/DDBJ whole genome shotgun (WGS) entry which is preliminary data.</text>
</comment>
<name>A0AAD9LZQ4_9PEZI</name>
<feature type="non-terminal residue" evidence="2">
    <location>
        <position position="1"/>
    </location>
</feature>
<dbReference type="PANTHER" id="PTHR38795">
    <property type="entry name" value="DUF6604 DOMAIN-CONTAINING PROTEIN"/>
    <property type="match status" value="1"/>
</dbReference>
<accession>A0AAD9LZQ4</accession>
<evidence type="ECO:0000259" key="1">
    <source>
        <dbReference type="Pfam" id="PF20253"/>
    </source>
</evidence>
<dbReference type="Proteomes" id="UP001232148">
    <property type="component" value="Unassembled WGS sequence"/>
</dbReference>
<proteinExistence type="predicted"/>
<dbReference type="EMBL" id="MU842905">
    <property type="protein sequence ID" value="KAK2026907.1"/>
    <property type="molecule type" value="Genomic_DNA"/>
</dbReference>
<dbReference type="PANTHER" id="PTHR38795:SF1">
    <property type="entry name" value="DUF6604 DOMAIN-CONTAINING PROTEIN"/>
    <property type="match status" value="1"/>
</dbReference>
<sequence>ERPAPRDEDPVSYEAEPQTDLEDVFFAFIALNNDLHRIRYRIERIWSHHRNGRLDLASAAVATNTAISMARGLIEDVAPLLDTQEGGAWAIVTRFYLATCLEKGCTLGQAYYAPGIEISLGYDTYEMANECYIVAFKTLLSFTKVLKHGSIPLIKEGMFGKYDPTSDLASMTDREKFQEDEILLMEFFTELITVIRSVPDYPVEDGFLREMKRFDKGKTPVVSFSLVFAAQVFLDINHIMRSSTRQSLQALVDEVAIMDNSLARHLEFHENLKINHWPASNDRVLKVLRHLMKWMGKDPVHSAKVDAWALTGQPAPPEMEPHRILIYSPVLSGLYLFRLRMDMYEIGIAIANAWGSITYAAHLYNALLMNGLLVGQWPDMEVMLTTLVYSSIWVGNERPKTIRDCHQKFCLQMGVSAVSCTNNRRRNTPIASRAGPRGIKEGAPVSSMFKTQVCSGVDMEWTPELLDDIVARSTYQQESMADDEDLIMRQISDPQELRARDRLRQQKAKARAAGQAKATSDLVPDELTIKLALALESESLEIAFPYLAMHRWCWKFLRSVKDACDPVLRELWTPAYMEKETQLPWLVSWILMAAAGIGITPDLRPLHLAARTCNSMVSSESAKLAIEIARRIGKEIGFEE</sequence>